<comment type="PTM">
    <text evidence="11">The Fe-S cluster can be nitrosylated by nitric oxide (NO).</text>
</comment>
<evidence type="ECO:0000256" key="11">
    <source>
        <dbReference type="HAMAP-Rule" id="MF_01479"/>
    </source>
</evidence>
<dbReference type="GO" id="GO:0047134">
    <property type="term" value="F:protein-disulfide reductase [NAD(P)H] activity"/>
    <property type="evidence" value="ECO:0007669"/>
    <property type="project" value="TreeGrafter"/>
</dbReference>
<evidence type="ECO:0000256" key="2">
    <source>
        <dbReference type="ARBA" id="ARBA00006597"/>
    </source>
</evidence>
<dbReference type="GO" id="GO:0035731">
    <property type="term" value="F:dinitrosyl-iron complex binding"/>
    <property type="evidence" value="ECO:0007669"/>
    <property type="project" value="UniProtKB-UniRule"/>
</dbReference>
<dbReference type="GO" id="GO:0045892">
    <property type="term" value="P:negative regulation of DNA-templated transcription"/>
    <property type="evidence" value="ECO:0007669"/>
    <property type="project" value="TreeGrafter"/>
</dbReference>
<keyword evidence="8 11" id="KW-0238">DNA-binding</keyword>
<evidence type="ECO:0000256" key="10">
    <source>
        <dbReference type="ARBA" id="ARBA00023163"/>
    </source>
</evidence>
<dbReference type="GO" id="GO:0005737">
    <property type="term" value="C:cytoplasm"/>
    <property type="evidence" value="ECO:0007669"/>
    <property type="project" value="UniProtKB-SubCell"/>
</dbReference>
<proteinExistence type="inferred from homology"/>
<evidence type="ECO:0000313" key="12">
    <source>
        <dbReference type="EMBL" id="TYQ06341.1"/>
    </source>
</evidence>
<dbReference type="GO" id="GO:0003677">
    <property type="term" value="F:DNA binding"/>
    <property type="evidence" value="ECO:0007669"/>
    <property type="project" value="UniProtKB-UniRule"/>
</dbReference>
<keyword evidence="7 11" id="KW-0805">Transcription regulation</keyword>
<accession>A0A652YTB1</accession>
<keyword evidence="9 11" id="KW-1015">Disulfide bond</keyword>
<keyword evidence="6 11" id="KW-0411">Iron-sulfur</keyword>
<dbReference type="EMBL" id="VNIQ01000002">
    <property type="protein sequence ID" value="TYQ06341.1"/>
    <property type="molecule type" value="Genomic_DNA"/>
</dbReference>
<evidence type="ECO:0000256" key="6">
    <source>
        <dbReference type="ARBA" id="ARBA00023014"/>
    </source>
</evidence>
<evidence type="ECO:0000256" key="4">
    <source>
        <dbReference type="ARBA" id="ARBA00022723"/>
    </source>
</evidence>
<dbReference type="GO" id="GO:0051539">
    <property type="term" value="F:4 iron, 4 sulfur cluster binding"/>
    <property type="evidence" value="ECO:0007669"/>
    <property type="project" value="UniProtKB-UniRule"/>
</dbReference>
<feature type="binding site" evidence="11">
    <location>
        <position position="51"/>
    </location>
    <ligand>
        <name>[4Fe-4S] cluster</name>
        <dbReference type="ChEBI" id="CHEBI:49883"/>
    </ligand>
</feature>
<keyword evidence="4 11" id="KW-0479">Metal-binding</keyword>
<feature type="binding site" evidence="11">
    <location>
        <position position="21"/>
    </location>
    <ligand>
        <name>[4Fe-4S] cluster</name>
        <dbReference type="ChEBI" id="CHEBI:49883"/>
    </ligand>
</feature>
<comment type="caution">
    <text evidence="12">The sequence shown here is derived from an EMBL/GenBank/DDBJ whole genome shotgun (WGS) entry which is preliminary data.</text>
</comment>
<evidence type="ECO:0000256" key="5">
    <source>
        <dbReference type="ARBA" id="ARBA00023004"/>
    </source>
</evidence>
<evidence type="ECO:0000256" key="7">
    <source>
        <dbReference type="ARBA" id="ARBA00023015"/>
    </source>
</evidence>
<dbReference type="PROSITE" id="PS51674">
    <property type="entry name" value="4FE4S_WBL"/>
    <property type="match status" value="1"/>
</dbReference>
<comment type="function">
    <text evidence="11">Acts as a transcriptional regulator. Probably redox-responsive. The apo- but not holo-form probably binds DNA.</text>
</comment>
<evidence type="ECO:0000256" key="1">
    <source>
        <dbReference type="ARBA" id="ARBA00004496"/>
    </source>
</evidence>
<evidence type="ECO:0000256" key="3">
    <source>
        <dbReference type="ARBA" id="ARBA00022485"/>
    </source>
</evidence>
<comment type="subcellular location">
    <subcellularLocation>
        <location evidence="1 11">Cytoplasm</location>
    </subcellularLocation>
</comment>
<evidence type="ECO:0000256" key="8">
    <source>
        <dbReference type="ARBA" id="ARBA00023125"/>
    </source>
</evidence>
<dbReference type="GO" id="GO:0046872">
    <property type="term" value="F:metal ion binding"/>
    <property type="evidence" value="ECO:0007669"/>
    <property type="project" value="UniProtKB-KW"/>
</dbReference>
<dbReference type="AlphaFoldDB" id="A0A652YTB1"/>
<name>A0A652YTB1_NOCGL</name>
<gene>
    <name evidence="11" type="primary">whiB</name>
    <name evidence="12" type="ORF">FNL38_102476</name>
</gene>
<keyword evidence="10 11" id="KW-0804">Transcription</keyword>
<comment type="PTM">
    <text evidence="11">Upon Fe-S cluster removal intramolecular disulfide bonds are formed.</text>
</comment>
<keyword evidence="11" id="KW-0963">Cytoplasm</keyword>
<feature type="binding site" evidence="11">
    <location>
        <position position="54"/>
    </location>
    <ligand>
        <name>[4Fe-4S] cluster</name>
        <dbReference type="ChEBI" id="CHEBI:49883"/>
    </ligand>
</feature>
<sequence>MTTQHMSELCVDNNWRMLATCKSVDPAVFYSPGEERGRNRLAREQTAKQVCFRCPVINDCLNFALETGEPHGVWGGTTPTERLVLRRSAA</sequence>
<comment type="similarity">
    <text evidence="2 11">Belongs to the WhiB family.</text>
</comment>
<comment type="cofactor">
    <cofactor evidence="11">
        <name>[4Fe-4S] cluster</name>
        <dbReference type="ChEBI" id="CHEBI:49883"/>
    </cofactor>
    <text evidence="11">Binds 1 [4Fe-4S] cluster per subunit. Following nitrosylation of the [4Fe-4S] cluster binds 1 [4Fe-8(NO)] cluster per subunit.</text>
</comment>
<dbReference type="HAMAP" id="MF_01479">
    <property type="entry name" value="WhiB"/>
    <property type="match status" value="1"/>
</dbReference>
<dbReference type="Pfam" id="PF02467">
    <property type="entry name" value="Whib"/>
    <property type="match status" value="1"/>
</dbReference>
<dbReference type="InterPro" id="IPR003482">
    <property type="entry name" value="Whib"/>
</dbReference>
<keyword evidence="5 11" id="KW-0408">Iron</keyword>
<organism evidence="12">
    <name type="scientific">Nocardia globerula</name>
    <dbReference type="NCBI Taxonomy" id="1818"/>
    <lineage>
        <taxon>Bacteria</taxon>
        <taxon>Bacillati</taxon>
        <taxon>Actinomycetota</taxon>
        <taxon>Actinomycetes</taxon>
        <taxon>Mycobacteriales</taxon>
        <taxon>Nocardiaceae</taxon>
        <taxon>Nocardia</taxon>
    </lineage>
</organism>
<evidence type="ECO:0000256" key="9">
    <source>
        <dbReference type="ARBA" id="ARBA00023157"/>
    </source>
</evidence>
<keyword evidence="3 11" id="KW-0004">4Fe-4S</keyword>
<feature type="binding site" evidence="11">
    <location>
        <position position="60"/>
    </location>
    <ligand>
        <name>[4Fe-4S] cluster</name>
        <dbReference type="ChEBI" id="CHEBI:49883"/>
    </ligand>
</feature>
<protein>
    <recommendedName>
        <fullName evidence="11">Transcriptional regulator WhiB</fullName>
    </recommendedName>
</protein>
<dbReference type="InterPro" id="IPR034768">
    <property type="entry name" value="4FE4S_WBL"/>
</dbReference>
<dbReference type="GO" id="GO:0045454">
    <property type="term" value="P:cell redox homeostasis"/>
    <property type="evidence" value="ECO:0007669"/>
    <property type="project" value="TreeGrafter"/>
</dbReference>
<reference evidence="12" key="1">
    <citation type="submission" date="2019-07" db="EMBL/GenBank/DDBJ databases">
        <title>Genomic Encyclopedia of Type Strains, Phase IV (KMG-IV): sequencing the most valuable type-strain genomes for metagenomic binning, comparative biology and taxonomic classification.</title>
        <authorList>
            <person name="Goeker M."/>
        </authorList>
    </citation>
    <scope>NUCLEOTIDE SEQUENCE</scope>
    <source>
        <strain evidence="12">DSM 44596</strain>
    </source>
</reference>
<dbReference type="PANTHER" id="PTHR38839">
    <property type="entry name" value="TRANSCRIPTIONAL REGULATOR WHID-RELATED"/>
    <property type="match status" value="1"/>
</dbReference>